<reference evidence="2 3" key="2">
    <citation type="submission" date="2018-11" db="EMBL/GenBank/DDBJ databases">
        <authorList>
            <consortium name="Pathogen Informatics"/>
        </authorList>
    </citation>
    <scope>NUCLEOTIDE SEQUENCE [LARGE SCALE GENOMIC DNA]</scope>
    <source>
        <strain evidence="2 3">MHpl1</strain>
    </source>
</reference>
<evidence type="ECO:0000313" key="2">
    <source>
        <dbReference type="EMBL" id="VDO30267.1"/>
    </source>
</evidence>
<gene>
    <name evidence="2" type="ORF">HPLM_LOCUS6872</name>
</gene>
<proteinExistence type="predicted"/>
<evidence type="ECO:0000313" key="4">
    <source>
        <dbReference type="WBParaSite" id="HPLM_0000688001-mRNA-1"/>
    </source>
</evidence>
<name>A0A0N4W9C2_HAEPC</name>
<dbReference type="EMBL" id="UZAF01016561">
    <property type="protein sequence ID" value="VDO30267.1"/>
    <property type="molecule type" value="Genomic_DNA"/>
</dbReference>
<protein>
    <submittedName>
        <fullName evidence="4">Regulatory protein zeste</fullName>
    </submittedName>
</protein>
<feature type="coiled-coil region" evidence="1">
    <location>
        <begin position="329"/>
        <end position="368"/>
    </location>
</feature>
<dbReference type="OrthoDB" id="5806225at2759"/>
<sequence length="395" mass="44855">MDDDSKSEPTVSPKQKEFCLRCNQSEGAESSSAKRGMKDEEHTSFCRSGDAVGIDAVDSTVNIATSFAELRDAKLQEKIAFVQAIARRQDVIFGDGVNYSIKAKEEAWREVAKEVEGMGLKSFIGKTWTRLRDHDWQYVRRHALARCENNYRPSGKLGDLDRLVLTIISNFNSRLSADHCSEPPPYDTAFDDLELTNESPEMKTEPGCSLETNVLSSCFDESARSQVAERLSDQSWSAQSGNCSETGCAHFQRTKSERVASTPLLPQRGVCSNSSFLTPVERSLRARAHSSTQNFSDVGDRADTVRYLPAKRLRTADGTSGDDHYLRDNSEFLHRRQQLELRRMELENEKLEKEIQHLINQEKRARELHNIELRRARFQLVMMGADLLQEPQREE</sequence>
<dbReference type="Proteomes" id="UP000268014">
    <property type="component" value="Unassembled WGS sequence"/>
</dbReference>
<reference evidence="4" key="1">
    <citation type="submission" date="2017-02" db="UniProtKB">
        <authorList>
            <consortium name="WormBaseParasite"/>
        </authorList>
    </citation>
    <scope>IDENTIFICATION</scope>
</reference>
<dbReference type="WBParaSite" id="HPLM_0000688001-mRNA-1">
    <property type="protein sequence ID" value="HPLM_0000688001-mRNA-1"/>
    <property type="gene ID" value="HPLM_0000688001"/>
</dbReference>
<keyword evidence="3" id="KW-1185">Reference proteome</keyword>
<accession>A0A0N4W9C2</accession>
<evidence type="ECO:0000256" key="1">
    <source>
        <dbReference type="SAM" id="Coils"/>
    </source>
</evidence>
<evidence type="ECO:0000313" key="3">
    <source>
        <dbReference type="Proteomes" id="UP000268014"/>
    </source>
</evidence>
<keyword evidence="1" id="KW-0175">Coiled coil</keyword>
<dbReference type="AlphaFoldDB" id="A0A0N4W9C2"/>
<organism evidence="4">
    <name type="scientific">Haemonchus placei</name>
    <name type="common">Barber's pole worm</name>
    <dbReference type="NCBI Taxonomy" id="6290"/>
    <lineage>
        <taxon>Eukaryota</taxon>
        <taxon>Metazoa</taxon>
        <taxon>Ecdysozoa</taxon>
        <taxon>Nematoda</taxon>
        <taxon>Chromadorea</taxon>
        <taxon>Rhabditida</taxon>
        <taxon>Rhabditina</taxon>
        <taxon>Rhabditomorpha</taxon>
        <taxon>Strongyloidea</taxon>
        <taxon>Trichostrongylidae</taxon>
        <taxon>Haemonchus</taxon>
    </lineage>
</organism>
<dbReference type="OMA" id="TNESPEM"/>